<dbReference type="EMBL" id="CP000155">
    <property type="protein sequence ID" value="ABC33189.1"/>
    <property type="molecule type" value="Genomic_DNA"/>
</dbReference>
<evidence type="ECO:0000313" key="2">
    <source>
        <dbReference type="Proteomes" id="UP000000238"/>
    </source>
</evidence>
<dbReference type="STRING" id="349521.HCH_06551"/>
<dbReference type="AlphaFoldDB" id="Q2S835"/>
<evidence type="ECO:0000313" key="1">
    <source>
        <dbReference type="EMBL" id="ABC33189.1"/>
    </source>
</evidence>
<proteinExistence type="predicted"/>
<accession>Q2S835</accession>
<dbReference type="Proteomes" id="UP000000238">
    <property type="component" value="Chromosome"/>
</dbReference>
<keyword evidence="2" id="KW-1185">Reference proteome</keyword>
<dbReference type="HOGENOM" id="CLU_2067989_0_0_6"/>
<organism evidence="1 2">
    <name type="scientific">Hahella chejuensis (strain KCTC 2396)</name>
    <dbReference type="NCBI Taxonomy" id="349521"/>
    <lineage>
        <taxon>Bacteria</taxon>
        <taxon>Pseudomonadati</taxon>
        <taxon>Pseudomonadota</taxon>
        <taxon>Gammaproteobacteria</taxon>
        <taxon>Oceanospirillales</taxon>
        <taxon>Hahellaceae</taxon>
        <taxon>Hahella</taxon>
    </lineage>
</organism>
<dbReference type="KEGG" id="hch:HCH_06551"/>
<sequence>MSVGYELVNQTKKERITFAHLPVSTQNEITGHPVSATMVCWYLMNNIGDDIQFVSDTYDDWPFRSGQRKDYLAYPDRTDAVIAALVQKGVLQEDGLLCLDKDEMRMKTNLIPYTSGRCVTSGWITE</sequence>
<name>Q2S835_HAHCH</name>
<dbReference type="OrthoDB" id="6198373at2"/>
<dbReference type="RefSeq" id="WP_011400241.1">
    <property type="nucleotide sequence ID" value="NC_007645.1"/>
</dbReference>
<dbReference type="eggNOG" id="ENOG50347AT">
    <property type="taxonomic scope" value="Bacteria"/>
</dbReference>
<gene>
    <name evidence="1" type="ordered locus">HCH_06551</name>
</gene>
<protein>
    <submittedName>
        <fullName evidence="1">Uncharacterized protein</fullName>
    </submittedName>
</protein>
<reference evidence="1 2" key="1">
    <citation type="journal article" date="2005" name="Nucleic Acids Res.">
        <title>Genomic blueprint of Hahella chejuensis, a marine microbe producing an algicidal agent.</title>
        <authorList>
            <person name="Jeong H."/>
            <person name="Yim J.H."/>
            <person name="Lee C."/>
            <person name="Choi S.-H."/>
            <person name="Park Y.K."/>
            <person name="Yoon S.H."/>
            <person name="Hur C.-G."/>
            <person name="Kang H.-Y."/>
            <person name="Kim D."/>
            <person name="Lee H.H."/>
            <person name="Park K.H."/>
            <person name="Park S.-H."/>
            <person name="Park H.-S."/>
            <person name="Lee H.K."/>
            <person name="Oh T.K."/>
            <person name="Kim J.F."/>
        </authorList>
    </citation>
    <scope>NUCLEOTIDE SEQUENCE [LARGE SCALE GENOMIC DNA]</scope>
    <source>
        <strain evidence="1 2">KCTC 2396</strain>
    </source>
</reference>